<sequence length="72" mass="8720">MVRFSYCLEQDTEAMKISLEFDSRNWDYNLPEYDEDIHDPEQVFALLCYRGIHYAKWVTLNPFVVSPNWKIK</sequence>
<name>H8ZNI6_9CAUD</name>
<accession>H8ZNI6</accession>
<organism evidence="1 2">
    <name type="scientific">Synechococcus phage metaG-MbCM1</name>
    <dbReference type="NCBI Taxonomy" id="1079999"/>
    <lineage>
        <taxon>Viruses</taxon>
        <taxon>Duplodnaviria</taxon>
        <taxon>Heunggongvirae</taxon>
        <taxon>Uroviricota</taxon>
        <taxon>Caudoviricetes</taxon>
        <taxon>Pantevenvirales</taxon>
        <taxon>Kyanoviridae</taxon>
        <taxon>Galenevirus</taxon>
        <taxon>Galenevirus mbcm1</taxon>
    </lineage>
</organism>
<dbReference type="OrthoDB" id="27073at10239"/>
<keyword evidence="2" id="KW-1185">Reference proteome</keyword>
<dbReference type="Proteomes" id="UP000007597">
    <property type="component" value="Segment"/>
</dbReference>
<proteinExistence type="predicted"/>
<dbReference type="RefSeq" id="YP_007001698.1">
    <property type="nucleotide sequence ID" value="NC_019443.1"/>
</dbReference>
<dbReference type="GeneID" id="14005471"/>
<dbReference type="EMBL" id="JN371769">
    <property type="protein sequence ID" value="AFD03047.1"/>
    <property type="molecule type" value="Genomic_DNA"/>
</dbReference>
<reference evidence="1 2" key="1">
    <citation type="submission" date="2011-07" db="EMBL/GenBank/DDBJ databases">
        <title>Viral Tagging: a high-throughput approach to explore virus-host interactions.</title>
        <authorList>
            <person name="Deng L."/>
            <person name="Sullivan M.B."/>
            <person name="Poulos B."/>
            <person name="Ignacio Espinoza J.C."/>
        </authorList>
    </citation>
    <scope>NUCLEOTIDE SEQUENCE [LARGE SCALE GENOMIC DNA]</scope>
</reference>
<evidence type="ECO:0000313" key="1">
    <source>
        <dbReference type="EMBL" id="AFD03047.1"/>
    </source>
</evidence>
<protein>
    <submittedName>
        <fullName evidence="1">Uncharacterized protein</fullName>
    </submittedName>
</protein>
<evidence type="ECO:0000313" key="2">
    <source>
        <dbReference type="Proteomes" id="UP000007597"/>
    </source>
</evidence>
<dbReference type="KEGG" id="vg:14005471"/>